<accession>A0A381N552</accession>
<dbReference type="InterPro" id="IPR009057">
    <property type="entry name" value="Homeodomain-like_sf"/>
</dbReference>
<dbReference type="PANTHER" id="PTHR30055">
    <property type="entry name" value="HTH-TYPE TRANSCRIPTIONAL REGULATOR RUTR"/>
    <property type="match status" value="1"/>
</dbReference>
<feature type="domain" description="HTH tetR-type" evidence="5">
    <location>
        <begin position="15"/>
        <end position="75"/>
    </location>
</feature>
<dbReference type="Pfam" id="PF17932">
    <property type="entry name" value="TetR_C_24"/>
    <property type="match status" value="1"/>
</dbReference>
<dbReference type="AlphaFoldDB" id="A0A381N552"/>
<evidence type="ECO:0000256" key="3">
    <source>
        <dbReference type="ARBA" id="ARBA00023125"/>
    </source>
</evidence>
<dbReference type="EMBL" id="UINC01000133">
    <property type="protein sequence ID" value="SUZ49732.1"/>
    <property type="molecule type" value="Genomic_DNA"/>
</dbReference>
<name>A0A381N552_9ZZZZ</name>
<protein>
    <recommendedName>
        <fullName evidence="5">HTH tetR-type domain-containing protein</fullName>
    </recommendedName>
</protein>
<gene>
    <name evidence="6" type="ORF">METZ01_LOCUS2586</name>
</gene>
<evidence type="ECO:0000256" key="1">
    <source>
        <dbReference type="ARBA" id="ARBA00022491"/>
    </source>
</evidence>
<dbReference type="InterPro" id="IPR036271">
    <property type="entry name" value="Tet_transcr_reg_TetR-rel_C_sf"/>
</dbReference>
<evidence type="ECO:0000256" key="2">
    <source>
        <dbReference type="ARBA" id="ARBA00023015"/>
    </source>
</evidence>
<dbReference type="PANTHER" id="PTHR30055:SF175">
    <property type="entry name" value="HTH-TYPE TRANSCRIPTIONAL REPRESSOR KSTR2"/>
    <property type="match status" value="1"/>
</dbReference>
<dbReference type="Gene3D" id="1.10.357.10">
    <property type="entry name" value="Tetracycline Repressor, domain 2"/>
    <property type="match status" value="1"/>
</dbReference>
<keyword evidence="4" id="KW-0804">Transcription</keyword>
<keyword evidence="3" id="KW-0238">DNA-binding</keyword>
<evidence type="ECO:0000259" key="5">
    <source>
        <dbReference type="PROSITE" id="PS50977"/>
    </source>
</evidence>
<dbReference type="InterPro" id="IPR001647">
    <property type="entry name" value="HTH_TetR"/>
</dbReference>
<keyword evidence="1" id="KW-0678">Repressor</keyword>
<dbReference type="SUPFAM" id="SSF46689">
    <property type="entry name" value="Homeodomain-like"/>
    <property type="match status" value="1"/>
</dbReference>
<keyword evidence="2" id="KW-0805">Transcription regulation</keyword>
<dbReference type="Gene3D" id="1.10.10.60">
    <property type="entry name" value="Homeodomain-like"/>
    <property type="match status" value="1"/>
</dbReference>
<dbReference type="Pfam" id="PF00440">
    <property type="entry name" value="TetR_N"/>
    <property type="match status" value="1"/>
</dbReference>
<dbReference type="InterPro" id="IPR050109">
    <property type="entry name" value="HTH-type_TetR-like_transc_reg"/>
</dbReference>
<dbReference type="GO" id="GO:0003700">
    <property type="term" value="F:DNA-binding transcription factor activity"/>
    <property type="evidence" value="ECO:0007669"/>
    <property type="project" value="TreeGrafter"/>
</dbReference>
<dbReference type="PROSITE" id="PS50977">
    <property type="entry name" value="HTH_TETR_2"/>
    <property type="match status" value="1"/>
</dbReference>
<dbReference type="GO" id="GO:0000976">
    <property type="term" value="F:transcription cis-regulatory region binding"/>
    <property type="evidence" value="ECO:0007669"/>
    <property type="project" value="TreeGrafter"/>
</dbReference>
<organism evidence="6">
    <name type="scientific">marine metagenome</name>
    <dbReference type="NCBI Taxonomy" id="408172"/>
    <lineage>
        <taxon>unclassified sequences</taxon>
        <taxon>metagenomes</taxon>
        <taxon>ecological metagenomes</taxon>
    </lineage>
</organism>
<sequence>MTPTHLAPDRIRKGERTRTRILDAAAEVLACKGYAAATLTEIAAVAKMQAGSLYYHFDSKDAIVEEVLRVGIDHARDAIRAALHAVGEDASGHDKLMAAVVAYVTAITIDSDFTQANIRCFEESPRATRENLAVPLREFANGWVRLIESGQRDGSLRNDVEARVIARMTIAAMNSVVGWWRLEGQLTIDGVARMFASTVVDGLANDT</sequence>
<dbReference type="SUPFAM" id="SSF48498">
    <property type="entry name" value="Tetracyclin repressor-like, C-terminal domain"/>
    <property type="match status" value="1"/>
</dbReference>
<proteinExistence type="predicted"/>
<evidence type="ECO:0000256" key="4">
    <source>
        <dbReference type="ARBA" id="ARBA00023163"/>
    </source>
</evidence>
<reference evidence="6" key="1">
    <citation type="submission" date="2018-05" db="EMBL/GenBank/DDBJ databases">
        <authorList>
            <person name="Lanie J.A."/>
            <person name="Ng W.-L."/>
            <person name="Kazmierczak K.M."/>
            <person name="Andrzejewski T.M."/>
            <person name="Davidsen T.M."/>
            <person name="Wayne K.J."/>
            <person name="Tettelin H."/>
            <person name="Glass J.I."/>
            <person name="Rusch D."/>
            <person name="Podicherti R."/>
            <person name="Tsui H.-C.T."/>
            <person name="Winkler M.E."/>
        </authorList>
    </citation>
    <scope>NUCLEOTIDE SEQUENCE</scope>
</reference>
<dbReference type="InterPro" id="IPR041490">
    <property type="entry name" value="KstR2_TetR_C"/>
</dbReference>
<evidence type="ECO:0000313" key="6">
    <source>
        <dbReference type="EMBL" id="SUZ49732.1"/>
    </source>
</evidence>
<dbReference type="PRINTS" id="PR00455">
    <property type="entry name" value="HTHTETR"/>
</dbReference>